<evidence type="ECO:0000256" key="1">
    <source>
        <dbReference type="ARBA" id="ARBA00004651"/>
    </source>
</evidence>
<evidence type="ECO:0000256" key="6">
    <source>
        <dbReference type="ARBA" id="ARBA00023136"/>
    </source>
</evidence>
<feature type="transmembrane region" description="Helical" evidence="7">
    <location>
        <begin position="6"/>
        <end position="26"/>
    </location>
</feature>
<dbReference type="RefSeq" id="WP_207300656.1">
    <property type="nucleotide sequence ID" value="NZ_CP071444.1"/>
</dbReference>
<feature type="transmembrane region" description="Helical" evidence="7">
    <location>
        <begin position="75"/>
        <end position="100"/>
    </location>
</feature>
<dbReference type="AlphaFoldDB" id="A0A974XGL8"/>
<feature type="transmembrane region" description="Helical" evidence="7">
    <location>
        <begin position="135"/>
        <end position="153"/>
    </location>
</feature>
<dbReference type="GO" id="GO:0015109">
    <property type="term" value="F:chromate transmembrane transporter activity"/>
    <property type="evidence" value="ECO:0007669"/>
    <property type="project" value="InterPro"/>
</dbReference>
<evidence type="ECO:0000256" key="7">
    <source>
        <dbReference type="SAM" id="Phobius"/>
    </source>
</evidence>
<evidence type="ECO:0000256" key="4">
    <source>
        <dbReference type="ARBA" id="ARBA00022692"/>
    </source>
</evidence>
<evidence type="ECO:0000256" key="5">
    <source>
        <dbReference type="ARBA" id="ARBA00022989"/>
    </source>
</evidence>
<gene>
    <name evidence="8" type="ORF">J0B03_04460</name>
</gene>
<feature type="transmembrane region" description="Helical" evidence="7">
    <location>
        <begin position="112"/>
        <end position="129"/>
    </location>
</feature>
<dbReference type="EMBL" id="CP071444">
    <property type="protein sequence ID" value="QSX09321.1"/>
    <property type="molecule type" value="Genomic_DNA"/>
</dbReference>
<dbReference type="InterPro" id="IPR052518">
    <property type="entry name" value="CHR_Transporter"/>
</dbReference>
<dbReference type="InterPro" id="IPR003370">
    <property type="entry name" value="Chromate_transpt"/>
</dbReference>
<dbReference type="GO" id="GO:0005886">
    <property type="term" value="C:plasma membrane"/>
    <property type="evidence" value="ECO:0007669"/>
    <property type="project" value="UniProtKB-SubCell"/>
</dbReference>
<dbReference type="PANTHER" id="PTHR43663">
    <property type="entry name" value="CHROMATE TRANSPORT PROTEIN-RELATED"/>
    <property type="match status" value="1"/>
</dbReference>
<dbReference type="Pfam" id="PF02417">
    <property type="entry name" value="Chromate_transp"/>
    <property type="match status" value="1"/>
</dbReference>
<feature type="transmembrane region" description="Helical" evidence="7">
    <location>
        <begin position="46"/>
        <end position="69"/>
    </location>
</feature>
<evidence type="ECO:0000313" key="9">
    <source>
        <dbReference type="Proteomes" id="UP000663499"/>
    </source>
</evidence>
<keyword evidence="6 7" id="KW-0472">Membrane</keyword>
<dbReference type="PANTHER" id="PTHR43663:SF1">
    <property type="entry name" value="CHROMATE TRANSPORTER"/>
    <property type="match status" value="1"/>
</dbReference>
<keyword evidence="3" id="KW-1003">Cell membrane</keyword>
<reference evidence="8" key="1">
    <citation type="submission" date="2021-03" db="EMBL/GenBank/DDBJ databases">
        <title>Alkalibacter marinus sp. nov., isolated from tidal flat sediment.</title>
        <authorList>
            <person name="Namirimu T."/>
            <person name="Yang J.-A."/>
            <person name="Yang S.-H."/>
            <person name="Kim Y.-J."/>
            <person name="Kwon K.K."/>
        </authorList>
    </citation>
    <scope>NUCLEOTIDE SEQUENCE</scope>
    <source>
        <strain evidence="8">ES005</strain>
    </source>
</reference>
<keyword evidence="5 7" id="KW-1133">Transmembrane helix</keyword>
<dbReference type="Proteomes" id="UP000663499">
    <property type="component" value="Chromosome"/>
</dbReference>
<name>A0A974XGL8_9FIRM</name>
<evidence type="ECO:0000313" key="8">
    <source>
        <dbReference type="EMBL" id="QSX09321.1"/>
    </source>
</evidence>
<dbReference type="KEGG" id="alka:J0B03_04460"/>
<keyword evidence="9" id="KW-1185">Reference proteome</keyword>
<accession>A0A974XGL8</accession>
<organism evidence="8 9">
    <name type="scientific">Alkalibacter rhizosphaerae</name>
    <dbReference type="NCBI Taxonomy" id="2815577"/>
    <lineage>
        <taxon>Bacteria</taxon>
        <taxon>Bacillati</taxon>
        <taxon>Bacillota</taxon>
        <taxon>Clostridia</taxon>
        <taxon>Eubacteriales</taxon>
        <taxon>Eubacteriaceae</taxon>
        <taxon>Alkalibacter</taxon>
    </lineage>
</organism>
<keyword evidence="4 7" id="KW-0812">Transmembrane</keyword>
<comment type="similarity">
    <text evidence="2">Belongs to the chromate ion transporter (CHR) (TC 2.A.51) family.</text>
</comment>
<proteinExistence type="inferred from homology"/>
<evidence type="ECO:0000256" key="3">
    <source>
        <dbReference type="ARBA" id="ARBA00022475"/>
    </source>
</evidence>
<sequence>MGIIWEVFVVFFKIGMFTFGGGYAMIPIMQREIIQVQGWMKTAEFLDIVGIAEMTPGVIAVNMATFLGYRLSGGVPGALFATLAVILPSSVIVFTISYFFQRFRNSLYVRRALEFIRPVVIGLIASAGFLLFREAVMDVAGVFIVLGAFYLSAFRKVNPILILLGMGLVGFVIYSGVIF</sequence>
<evidence type="ECO:0000256" key="2">
    <source>
        <dbReference type="ARBA" id="ARBA00005262"/>
    </source>
</evidence>
<feature type="transmembrane region" description="Helical" evidence="7">
    <location>
        <begin position="160"/>
        <end position="178"/>
    </location>
</feature>
<comment type="subcellular location">
    <subcellularLocation>
        <location evidence="1">Cell membrane</location>
        <topology evidence="1">Multi-pass membrane protein</topology>
    </subcellularLocation>
</comment>
<protein>
    <submittedName>
        <fullName evidence="8">Chromate transporter</fullName>
    </submittedName>
</protein>